<comment type="caution">
    <text evidence="1">The sequence shown here is derived from an EMBL/GenBank/DDBJ whole genome shotgun (WGS) entry which is preliminary data.</text>
</comment>
<gene>
    <name evidence="1" type="ORF">Vlu01_03560</name>
</gene>
<dbReference type="Proteomes" id="UP000643165">
    <property type="component" value="Unassembled WGS sequence"/>
</dbReference>
<reference evidence="1 2" key="1">
    <citation type="submission" date="2021-01" db="EMBL/GenBank/DDBJ databases">
        <title>Whole genome shotgun sequence of Verrucosispora lutea NBRC 106530.</title>
        <authorList>
            <person name="Komaki H."/>
            <person name="Tamura T."/>
        </authorList>
    </citation>
    <scope>NUCLEOTIDE SEQUENCE [LARGE SCALE GENOMIC DNA]</scope>
    <source>
        <strain evidence="1 2">NBRC 106530</strain>
    </source>
</reference>
<evidence type="ECO:0000313" key="2">
    <source>
        <dbReference type="Proteomes" id="UP000643165"/>
    </source>
</evidence>
<dbReference type="InterPro" id="IPR012349">
    <property type="entry name" value="Split_barrel_FMN-bd"/>
</dbReference>
<sequence length="162" mass="18539">MGRWPFSDDDLRKMYAGGRGDATARRFARFWAAVQGVGLFPRRWVTLEVVGRRSGRLTRFPLGMADWQGEWYLVSMLGENCNWVRNVHAADGQATIRHGRARACRLVPVPIDQRAPILKRYLQKVPGARPHLPVDRHAPLAEFEEIAARYPAFRVEFAGRSR</sequence>
<protein>
    <recommendedName>
        <fullName evidence="3">Nitroreductase family deazaflavin-dependent oxidoreductase</fullName>
    </recommendedName>
</protein>
<dbReference type="Gene3D" id="2.30.110.10">
    <property type="entry name" value="Electron Transport, Fmn-binding Protein, Chain A"/>
    <property type="match status" value="1"/>
</dbReference>
<evidence type="ECO:0008006" key="3">
    <source>
        <dbReference type="Google" id="ProtNLM"/>
    </source>
</evidence>
<name>A0ABQ4IPC9_9ACTN</name>
<dbReference type="EMBL" id="BOPB01000002">
    <property type="protein sequence ID" value="GIJ19732.1"/>
    <property type="molecule type" value="Genomic_DNA"/>
</dbReference>
<evidence type="ECO:0000313" key="1">
    <source>
        <dbReference type="EMBL" id="GIJ19732.1"/>
    </source>
</evidence>
<keyword evidence="2" id="KW-1185">Reference proteome</keyword>
<proteinExistence type="predicted"/>
<dbReference type="Pfam" id="PF04075">
    <property type="entry name" value="F420H2_quin_red"/>
    <property type="match status" value="1"/>
</dbReference>
<dbReference type="RefSeq" id="WP_239095634.1">
    <property type="nucleotide sequence ID" value="NZ_BOPB01000002.1"/>
</dbReference>
<organism evidence="1 2">
    <name type="scientific">Micromonospora lutea</name>
    <dbReference type="NCBI Taxonomy" id="419825"/>
    <lineage>
        <taxon>Bacteria</taxon>
        <taxon>Bacillati</taxon>
        <taxon>Actinomycetota</taxon>
        <taxon>Actinomycetes</taxon>
        <taxon>Micromonosporales</taxon>
        <taxon>Micromonosporaceae</taxon>
        <taxon>Micromonospora</taxon>
    </lineage>
</organism>
<accession>A0ABQ4IPC9</accession>
<dbReference type="InterPro" id="IPR004378">
    <property type="entry name" value="F420H2_quin_Rdtase"/>
</dbReference>